<dbReference type="SUPFAM" id="SSF53756">
    <property type="entry name" value="UDP-Glycosyltransferase/glycogen phosphorylase"/>
    <property type="match status" value="1"/>
</dbReference>
<dbReference type="Proteomes" id="UP000265520">
    <property type="component" value="Unassembled WGS sequence"/>
</dbReference>
<keyword evidence="2" id="KW-0119">Carbohydrate metabolism</keyword>
<dbReference type="PANTHER" id="PTHR11468:SF28">
    <property type="entry name" value="ALPHA-GLUCAN PHOSPHORYLASE 1"/>
    <property type="match status" value="1"/>
</dbReference>
<dbReference type="GO" id="GO:0030170">
    <property type="term" value="F:pyridoxal phosphate binding"/>
    <property type="evidence" value="ECO:0007669"/>
    <property type="project" value="TreeGrafter"/>
</dbReference>
<protein>
    <recommendedName>
        <fullName evidence="2">Alpha-1,4 glucan phosphorylase</fullName>
        <ecNumber evidence="2">2.4.1.1</ecNumber>
    </recommendedName>
</protein>
<organism evidence="3 4">
    <name type="scientific">Trifolium medium</name>
    <dbReference type="NCBI Taxonomy" id="97028"/>
    <lineage>
        <taxon>Eukaryota</taxon>
        <taxon>Viridiplantae</taxon>
        <taxon>Streptophyta</taxon>
        <taxon>Embryophyta</taxon>
        <taxon>Tracheophyta</taxon>
        <taxon>Spermatophyta</taxon>
        <taxon>Magnoliopsida</taxon>
        <taxon>eudicotyledons</taxon>
        <taxon>Gunneridae</taxon>
        <taxon>Pentapetalae</taxon>
        <taxon>rosids</taxon>
        <taxon>fabids</taxon>
        <taxon>Fabales</taxon>
        <taxon>Fabaceae</taxon>
        <taxon>Papilionoideae</taxon>
        <taxon>50 kb inversion clade</taxon>
        <taxon>NPAAA clade</taxon>
        <taxon>Hologalegina</taxon>
        <taxon>IRL clade</taxon>
        <taxon>Trifolieae</taxon>
        <taxon>Trifolium</taxon>
    </lineage>
</organism>
<keyword evidence="2" id="KW-0663">Pyridoxal phosphate</keyword>
<comment type="cofactor">
    <cofactor evidence="2">
        <name>pyridoxal 5'-phosphate</name>
        <dbReference type="ChEBI" id="CHEBI:597326"/>
    </cofactor>
</comment>
<reference evidence="3 4" key="1">
    <citation type="journal article" date="2018" name="Front. Plant Sci.">
        <title>Red Clover (Trifolium pratense) and Zigzag Clover (T. medium) - A Picture of Genomic Similarities and Differences.</title>
        <authorList>
            <person name="Dluhosova J."/>
            <person name="Istvanek J."/>
            <person name="Nedelnik J."/>
            <person name="Repkova J."/>
        </authorList>
    </citation>
    <scope>NUCLEOTIDE SEQUENCE [LARGE SCALE GENOMIC DNA]</scope>
    <source>
        <strain evidence="4">cv. 10/8</strain>
        <tissue evidence="3">Leaf</tissue>
    </source>
</reference>
<dbReference type="PANTHER" id="PTHR11468">
    <property type="entry name" value="GLYCOGEN PHOSPHORYLASE"/>
    <property type="match status" value="1"/>
</dbReference>
<keyword evidence="2" id="KW-0808">Transferase</keyword>
<dbReference type="GO" id="GO:0008184">
    <property type="term" value="F:glycogen phosphorylase activity"/>
    <property type="evidence" value="ECO:0007669"/>
    <property type="project" value="InterPro"/>
</dbReference>
<sequence length="84" mass="9713">MANLSVVGGHVVNGVAEIHSEIVKDDVFNAFYKLWPEKFQNKTNGVTPRRWIRFCNPDLSKIITQWIGTEDWVLNTEKLAELRK</sequence>
<dbReference type="AlphaFoldDB" id="A0A392PRY2"/>
<comment type="similarity">
    <text evidence="1 2">Belongs to the glycogen phosphorylase family.</text>
</comment>
<dbReference type="InterPro" id="IPR000811">
    <property type="entry name" value="Glyco_trans_35"/>
</dbReference>
<dbReference type="EC" id="2.4.1.1" evidence="2"/>
<name>A0A392PRY2_9FABA</name>
<accession>A0A392PRY2</accession>
<dbReference type="GO" id="GO:0005980">
    <property type="term" value="P:glycogen catabolic process"/>
    <property type="evidence" value="ECO:0007669"/>
    <property type="project" value="TreeGrafter"/>
</dbReference>
<comment type="catalytic activity">
    <reaction evidence="2">
        <text>[(1-&gt;4)-alpha-D-glucosyl](n) + phosphate = [(1-&gt;4)-alpha-D-glucosyl](n-1) + alpha-D-glucose 1-phosphate</text>
        <dbReference type="Rhea" id="RHEA:41732"/>
        <dbReference type="Rhea" id="RHEA-COMP:9584"/>
        <dbReference type="Rhea" id="RHEA-COMP:9586"/>
        <dbReference type="ChEBI" id="CHEBI:15444"/>
        <dbReference type="ChEBI" id="CHEBI:43474"/>
        <dbReference type="ChEBI" id="CHEBI:58601"/>
        <dbReference type="EC" id="2.4.1.1"/>
    </reaction>
</comment>
<dbReference type="Gene3D" id="3.40.50.2000">
    <property type="entry name" value="Glycogen Phosphorylase B"/>
    <property type="match status" value="2"/>
</dbReference>
<comment type="function">
    <text evidence="2">Allosteric enzyme that catalyzes the rate-limiting step in glycogen catabolism, the phosphorolytic cleavage of glycogen to produce glucose-1-phosphate, and plays a central role in maintaining cellular and organismal glucose homeostasis.</text>
</comment>
<evidence type="ECO:0000313" key="3">
    <source>
        <dbReference type="EMBL" id="MCI14442.1"/>
    </source>
</evidence>
<proteinExistence type="inferred from homology"/>
<comment type="caution">
    <text evidence="3">The sequence shown here is derived from an EMBL/GenBank/DDBJ whole genome shotgun (WGS) entry which is preliminary data.</text>
</comment>
<evidence type="ECO:0000256" key="1">
    <source>
        <dbReference type="ARBA" id="ARBA00006047"/>
    </source>
</evidence>
<feature type="non-terminal residue" evidence="3">
    <location>
        <position position="84"/>
    </location>
</feature>
<dbReference type="Pfam" id="PF00343">
    <property type="entry name" value="Phosphorylase"/>
    <property type="match status" value="1"/>
</dbReference>
<keyword evidence="4" id="KW-1185">Reference proteome</keyword>
<evidence type="ECO:0000313" key="4">
    <source>
        <dbReference type="Proteomes" id="UP000265520"/>
    </source>
</evidence>
<evidence type="ECO:0000256" key="2">
    <source>
        <dbReference type="RuleBase" id="RU000587"/>
    </source>
</evidence>
<keyword evidence="2" id="KW-0328">Glycosyltransferase</keyword>
<dbReference type="EMBL" id="LXQA010092442">
    <property type="protein sequence ID" value="MCI14442.1"/>
    <property type="molecule type" value="Genomic_DNA"/>
</dbReference>
<dbReference type="GO" id="GO:0005737">
    <property type="term" value="C:cytoplasm"/>
    <property type="evidence" value="ECO:0007669"/>
    <property type="project" value="TreeGrafter"/>
</dbReference>